<keyword evidence="1" id="KW-0732">Signal</keyword>
<dbReference type="eggNOG" id="COG2146">
    <property type="taxonomic scope" value="Bacteria"/>
</dbReference>
<dbReference type="AlphaFoldDB" id="M7NW26"/>
<feature type="chain" id="PRO_5004082411" description="Rieske domain-containing protein" evidence="1">
    <location>
        <begin position="21"/>
        <end position="140"/>
    </location>
</feature>
<dbReference type="Gene3D" id="2.102.10.10">
    <property type="entry name" value="Rieske [2Fe-2S] iron-sulphur domain"/>
    <property type="match status" value="1"/>
</dbReference>
<dbReference type="RefSeq" id="WP_009195596.1">
    <property type="nucleotide sequence ID" value="NZ_AODQ01000050.1"/>
</dbReference>
<evidence type="ECO:0000313" key="2">
    <source>
        <dbReference type="EMBL" id="EMR02664.1"/>
    </source>
</evidence>
<sequence>MNKGLALLLALMAMLFTACDEEEPQGSIPYVPVYIEINLDDLRYQNLNSGGWVYLEGGIRGIVLIKESDSRYLAFERTCTYQPQEECARVEMHPTGIYLHDESCCGSQFDRRGQVLKGPASQPLRQYATARNGVYLIISN</sequence>
<name>M7NW26_9BACT</name>
<feature type="signal peptide" evidence="1">
    <location>
        <begin position="1"/>
        <end position="20"/>
    </location>
</feature>
<dbReference type="GO" id="GO:0051537">
    <property type="term" value="F:2 iron, 2 sulfur cluster binding"/>
    <property type="evidence" value="ECO:0007669"/>
    <property type="project" value="InterPro"/>
</dbReference>
<evidence type="ECO:0008006" key="4">
    <source>
        <dbReference type="Google" id="ProtNLM"/>
    </source>
</evidence>
<proteinExistence type="predicted"/>
<evidence type="ECO:0000313" key="3">
    <source>
        <dbReference type="Proteomes" id="UP000011910"/>
    </source>
</evidence>
<dbReference type="STRING" id="1279009.ADICEAN_02203"/>
<comment type="caution">
    <text evidence="2">The sequence shown here is derived from an EMBL/GenBank/DDBJ whole genome shotgun (WGS) entry which is preliminary data.</text>
</comment>
<dbReference type="PROSITE" id="PS51257">
    <property type="entry name" value="PROKAR_LIPOPROTEIN"/>
    <property type="match status" value="1"/>
</dbReference>
<accession>M7NW26</accession>
<protein>
    <recommendedName>
        <fullName evidence="4">Rieske domain-containing protein</fullName>
    </recommendedName>
</protein>
<dbReference type="EMBL" id="AODQ01000050">
    <property type="protein sequence ID" value="EMR02664.1"/>
    <property type="molecule type" value="Genomic_DNA"/>
</dbReference>
<dbReference type="InterPro" id="IPR036922">
    <property type="entry name" value="Rieske_2Fe-2S_sf"/>
</dbReference>
<reference evidence="2 3" key="1">
    <citation type="journal article" date="2013" name="Genome Announc.">
        <title>Draft Genome Sequence of Cesiribacter andamanensis Strain AMV16T, Isolated from a Soil Sample from a Mud Volcano in the Andaman Islands, India.</title>
        <authorList>
            <person name="Shivaji S."/>
            <person name="Ara S."/>
            <person name="Begum Z."/>
            <person name="Srinivas T.N."/>
            <person name="Singh A."/>
            <person name="Kumar Pinnaka A."/>
        </authorList>
    </citation>
    <scope>NUCLEOTIDE SEQUENCE [LARGE SCALE GENOMIC DNA]</scope>
    <source>
        <strain evidence="2 3">AMV16</strain>
    </source>
</reference>
<keyword evidence="3" id="KW-1185">Reference proteome</keyword>
<organism evidence="2 3">
    <name type="scientific">Cesiribacter andamanensis AMV16</name>
    <dbReference type="NCBI Taxonomy" id="1279009"/>
    <lineage>
        <taxon>Bacteria</taxon>
        <taxon>Pseudomonadati</taxon>
        <taxon>Bacteroidota</taxon>
        <taxon>Cytophagia</taxon>
        <taxon>Cytophagales</taxon>
        <taxon>Cesiribacteraceae</taxon>
        <taxon>Cesiribacter</taxon>
    </lineage>
</organism>
<dbReference type="Proteomes" id="UP000011910">
    <property type="component" value="Unassembled WGS sequence"/>
</dbReference>
<gene>
    <name evidence="2" type="ORF">ADICEAN_02203</name>
</gene>
<dbReference type="SUPFAM" id="SSF50022">
    <property type="entry name" value="ISP domain"/>
    <property type="match status" value="1"/>
</dbReference>
<evidence type="ECO:0000256" key="1">
    <source>
        <dbReference type="SAM" id="SignalP"/>
    </source>
</evidence>